<dbReference type="RefSeq" id="WP_153404435.1">
    <property type="nucleotide sequence ID" value="NZ_ML762433.1"/>
</dbReference>
<evidence type="ECO:0000259" key="9">
    <source>
        <dbReference type="PROSITE" id="PS01124"/>
    </source>
</evidence>
<dbReference type="SUPFAM" id="SSF46689">
    <property type="entry name" value="Homeodomain-like"/>
    <property type="match status" value="1"/>
</dbReference>
<evidence type="ECO:0000256" key="1">
    <source>
        <dbReference type="ARBA" id="ARBA00004496"/>
    </source>
</evidence>
<accession>A0A7C8KP96</accession>
<keyword evidence="7" id="KW-0804">Transcription</keyword>
<dbReference type="PANTHER" id="PTHR42713:SF3">
    <property type="entry name" value="TRANSCRIPTIONAL REGULATORY PROTEIN HPTR"/>
    <property type="match status" value="1"/>
</dbReference>
<dbReference type="SMART" id="SM00342">
    <property type="entry name" value="HTH_ARAC"/>
    <property type="match status" value="1"/>
</dbReference>
<dbReference type="InterPro" id="IPR018060">
    <property type="entry name" value="HTH_AraC"/>
</dbReference>
<comment type="subcellular location">
    <subcellularLocation>
        <location evidence="1">Cytoplasm</location>
    </subcellularLocation>
</comment>
<keyword evidence="4" id="KW-0902">Two-component regulatory system</keyword>
<evidence type="ECO:0000256" key="4">
    <source>
        <dbReference type="ARBA" id="ARBA00023012"/>
    </source>
</evidence>
<comment type="caution">
    <text evidence="11">The sequence shown here is derived from an EMBL/GenBank/DDBJ whole genome shotgun (WGS) entry which is preliminary data.</text>
</comment>
<evidence type="ECO:0000256" key="5">
    <source>
        <dbReference type="ARBA" id="ARBA00023015"/>
    </source>
</evidence>
<dbReference type="GO" id="GO:0043565">
    <property type="term" value="F:sequence-specific DNA binding"/>
    <property type="evidence" value="ECO:0007669"/>
    <property type="project" value="InterPro"/>
</dbReference>
<keyword evidence="5" id="KW-0805">Transcription regulation</keyword>
<dbReference type="PROSITE" id="PS01124">
    <property type="entry name" value="HTH_ARAC_FAMILY_2"/>
    <property type="match status" value="1"/>
</dbReference>
<dbReference type="PANTHER" id="PTHR42713">
    <property type="entry name" value="HISTIDINE KINASE-RELATED"/>
    <property type="match status" value="1"/>
</dbReference>
<dbReference type="InterPro" id="IPR009057">
    <property type="entry name" value="Homeodomain-like_sf"/>
</dbReference>
<feature type="domain" description="Response regulatory" evidence="10">
    <location>
        <begin position="3"/>
        <end position="120"/>
    </location>
</feature>
<evidence type="ECO:0000256" key="6">
    <source>
        <dbReference type="ARBA" id="ARBA00023125"/>
    </source>
</evidence>
<dbReference type="InterPro" id="IPR018062">
    <property type="entry name" value="HTH_AraC-typ_CS"/>
</dbReference>
<dbReference type="EMBL" id="WEID01000068">
    <property type="protein sequence ID" value="KAB8130996.1"/>
    <property type="molecule type" value="Genomic_DNA"/>
</dbReference>
<dbReference type="InterPro" id="IPR051552">
    <property type="entry name" value="HptR"/>
</dbReference>
<evidence type="ECO:0000259" key="10">
    <source>
        <dbReference type="PROSITE" id="PS50110"/>
    </source>
</evidence>
<evidence type="ECO:0000256" key="2">
    <source>
        <dbReference type="ARBA" id="ARBA00022490"/>
    </source>
</evidence>
<dbReference type="AlphaFoldDB" id="A0A7C8KP96"/>
<evidence type="ECO:0000313" key="12">
    <source>
        <dbReference type="Proteomes" id="UP000480246"/>
    </source>
</evidence>
<organism evidence="11 12">
    <name type="scientific">Gracilibacillus oryzae</name>
    <dbReference type="NCBI Taxonomy" id="1672701"/>
    <lineage>
        <taxon>Bacteria</taxon>
        <taxon>Bacillati</taxon>
        <taxon>Bacillota</taxon>
        <taxon>Bacilli</taxon>
        <taxon>Bacillales</taxon>
        <taxon>Bacillaceae</taxon>
        <taxon>Gracilibacillus</taxon>
    </lineage>
</organism>
<evidence type="ECO:0000256" key="8">
    <source>
        <dbReference type="PROSITE-ProRule" id="PRU00169"/>
    </source>
</evidence>
<keyword evidence="2" id="KW-0963">Cytoplasm</keyword>
<dbReference type="PRINTS" id="PR00032">
    <property type="entry name" value="HTHARAC"/>
</dbReference>
<dbReference type="Pfam" id="PF00072">
    <property type="entry name" value="Response_reg"/>
    <property type="match status" value="1"/>
</dbReference>
<keyword evidence="12" id="KW-1185">Reference proteome</keyword>
<dbReference type="SUPFAM" id="SSF52172">
    <property type="entry name" value="CheY-like"/>
    <property type="match status" value="1"/>
</dbReference>
<dbReference type="PROSITE" id="PS00041">
    <property type="entry name" value="HTH_ARAC_FAMILY_1"/>
    <property type="match status" value="1"/>
</dbReference>
<dbReference type="InterPro" id="IPR020449">
    <property type="entry name" value="Tscrpt_reg_AraC-type_HTH"/>
</dbReference>
<dbReference type="CDD" id="cd17536">
    <property type="entry name" value="REC_YesN-like"/>
    <property type="match status" value="1"/>
</dbReference>
<feature type="modified residue" description="4-aspartylphosphate" evidence="8">
    <location>
        <position position="55"/>
    </location>
</feature>
<reference evidence="11 12" key="1">
    <citation type="submission" date="2019-10" db="EMBL/GenBank/DDBJ databases">
        <title>Gracilibacillus sp. nov. isolated from rice seeds.</title>
        <authorList>
            <person name="He S."/>
        </authorList>
    </citation>
    <scope>NUCLEOTIDE SEQUENCE [LARGE SCALE GENOMIC DNA]</scope>
    <source>
        <strain evidence="11 12">TD8</strain>
    </source>
</reference>
<dbReference type="Pfam" id="PF12833">
    <property type="entry name" value="HTH_18"/>
    <property type="match status" value="1"/>
</dbReference>
<proteinExistence type="predicted"/>
<dbReference type="Gene3D" id="1.10.10.60">
    <property type="entry name" value="Homeodomain-like"/>
    <property type="match status" value="2"/>
</dbReference>
<evidence type="ECO:0000256" key="7">
    <source>
        <dbReference type="ARBA" id="ARBA00023163"/>
    </source>
</evidence>
<dbReference type="OrthoDB" id="342399at2"/>
<dbReference type="GO" id="GO:0000160">
    <property type="term" value="P:phosphorelay signal transduction system"/>
    <property type="evidence" value="ECO:0007669"/>
    <property type="project" value="UniProtKB-KW"/>
</dbReference>
<dbReference type="PROSITE" id="PS50110">
    <property type="entry name" value="RESPONSE_REGULATORY"/>
    <property type="match status" value="1"/>
</dbReference>
<keyword evidence="3 8" id="KW-0597">Phosphoprotein</keyword>
<keyword evidence="6" id="KW-0238">DNA-binding</keyword>
<feature type="domain" description="HTH araC/xylS-type" evidence="9">
    <location>
        <begin position="399"/>
        <end position="497"/>
    </location>
</feature>
<dbReference type="GO" id="GO:0003700">
    <property type="term" value="F:DNA-binding transcription factor activity"/>
    <property type="evidence" value="ECO:0007669"/>
    <property type="project" value="InterPro"/>
</dbReference>
<dbReference type="Gene3D" id="3.40.50.2300">
    <property type="match status" value="1"/>
</dbReference>
<name>A0A7C8KP96_9BACI</name>
<dbReference type="InterPro" id="IPR001789">
    <property type="entry name" value="Sig_transdc_resp-reg_receiver"/>
</dbReference>
<protein>
    <submittedName>
        <fullName evidence="11">Response regulator</fullName>
    </submittedName>
</protein>
<evidence type="ECO:0000313" key="11">
    <source>
        <dbReference type="EMBL" id="KAB8130996.1"/>
    </source>
</evidence>
<evidence type="ECO:0000256" key="3">
    <source>
        <dbReference type="ARBA" id="ARBA00022553"/>
    </source>
</evidence>
<sequence length="505" mass="59171">MLKVLFIDDEPIIREGLCSIIDWKEHGYRIIGTAKNGKEGLQYIQKLKPDVVFVDIKMPGLSGIEMVAQAKQMGSSARFVVLSGYSDFTYAQELIRLGIESYLLKPVDEEELIPLIVNLKMKCLIDRKIDTQLGQYEKIKEYQEWKDILHGNMERVEQTLRISYENEPIIMASFDSLLFDDWEIVQYKIDQSDFIETKIITLENQMCILFITDNIDAALTSLKVMKKTITNHVGVEIKAQFIDRTITLNKLPFGFEQLQLLQNYSYCFDDKTIVKESLIKKPVNKYILSEKLASMICRTLEFEDYHQLDLYFTEIQTYYQTNMLKKEKIRADWLDFIKLIISKLKKNHPEISLPANETLVEMIYQSVSLEALLKMTKQELLKLSSTVNGFVCTSGNTIERITQYVEQYHYKDLSLKVIAELFKYNRSYIGKKFKQSTGDYFHVYLDKVRLEKAKELLKIPDMKVYQVSEKVGYSNNDYFYKKFKKYTGVSPKEYQKQQLNKELTV</sequence>
<dbReference type="SMART" id="SM00448">
    <property type="entry name" value="REC"/>
    <property type="match status" value="1"/>
</dbReference>
<dbReference type="GO" id="GO:0005737">
    <property type="term" value="C:cytoplasm"/>
    <property type="evidence" value="ECO:0007669"/>
    <property type="project" value="UniProtKB-SubCell"/>
</dbReference>
<gene>
    <name evidence="11" type="ORF">F9U64_13490</name>
</gene>
<dbReference type="InterPro" id="IPR011006">
    <property type="entry name" value="CheY-like_superfamily"/>
</dbReference>
<dbReference type="Proteomes" id="UP000480246">
    <property type="component" value="Unassembled WGS sequence"/>
</dbReference>